<evidence type="ECO:0000256" key="1">
    <source>
        <dbReference type="SAM" id="Phobius"/>
    </source>
</evidence>
<gene>
    <name evidence="2" type="ORF">EQU24_05295</name>
</gene>
<keyword evidence="3" id="KW-1185">Reference proteome</keyword>
<evidence type="ECO:0008006" key="4">
    <source>
        <dbReference type="Google" id="ProtNLM"/>
    </source>
</evidence>
<dbReference type="KEGG" id="mbur:EQU24_05295"/>
<evidence type="ECO:0000313" key="2">
    <source>
        <dbReference type="EMBL" id="QCW81728.1"/>
    </source>
</evidence>
<feature type="transmembrane region" description="Helical" evidence="1">
    <location>
        <begin position="164"/>
        <end position="183"/>
    </location>
</feature>
<protein>
    <recommendedName>
        <fullName evidence="4">Biotin transporter</fullName>
    </recommendedName>
</protein>
<proteinExistence type="predicted"/>
<keyword evidence="1" id="KW-0812">Transmembrane</keyword>
<dbReference type="RefSeq" id="WP_017840491.1">
    <property type="nucleotide sequence ID" value="NZ_CP035467.1"/>
</dbReference>
<feature type="transmembrane region" description="Helical" evidence="1">
    <location>
        <begin position="121"/>
        <end position="143"/>
    </location>
</feature>
<feature type="transmembrane region" description="Helical" evidence="1">
    <location>
        <begin position="42"/>
        <end position="65"/>
    </location>
</feature>
<accession>A0A4P9UKP9</accession>
<dbReference type="EMBL" id="CP035467">
    <property type="protein sequence ID" value="QCW81728.1"/>
    <property type="molecule type" value="Genomic_DNA"/>
</dbReference>
<dbReference type="AlphaFoldDB" id="A0A4P9UKP9"/>
<keyword evidence="1" id="KW-1133">Transmembrane helix</keyword>
<name>A0A4P9UKP9_METBY</name>
<keyword evidence="1" id="KW-0472">Membrane</keyword>
<organism evidence="2 3">
    <name type="scientific">Methylotuvimicrobium buryatense</name>
    <name type="common">Methylomicrobium buryatense</name>
    <dbReference type="NCBI Taxonomy" id="95641"/>
    <lineage>
        <taxon>Bacteria</taxon>
        <taxon>Pseudomonadati</taxon>
        <taxon>Pseudomonadota</taxon>
        <taxon>Gammaproteobacteria</taxon>
        <taxon>Methylococcales</taxon>
        <taxon>Methylococcaceae</taxon>
        <taxon>Methylotuvimicrobium</taxon>
    </lineage>
</organism>
<evidence type="ECO:0000313" key="3">
    <source>
        <dbReference type="Proteomes" id="UP000305881"/>
    </source>
</evidence>
<feature type="transmembrane region" description="Helical" evidence="1">
    <location>
        <begin position="12"/>
        <end position="30"/>
    </location>
</feature>
<reference evidence="3" key="1">
    <citation type="journal article" date="2019" name="J. Bacteriol.">
        <title>A Mutagenic Screen Identifies a TonB-Dependent Receptor Required for the Lanthanide Metal Switch in the Type I Methanotroph 'Methylotuvimicrobium buryatense' 5GB1C.</title>
        <authorList>
            <person name="Groom J.D."/>
            <person name="Ford S.M."/>
            <person name="Pesesky M.W."/>
            <person name="Lidstrom M.E."/>
        </authorList>
    </citation>
    <scope>NUCLEOTIDE SEQUENCE [LARGE SCALE GENOMIC DNA]</scope>
    <source>
        <strain evidence="3">5GB1C</strain>
    </source>
</reference>
<dbReference type="Proteomes" id="UP000305881">
    <property type="component" value="Chromosome"/>
</dbReference>
<dbReference type="OrthoDB" id="9787530at2"/>
<sequence length="196" mass="21404">MNIAQRLPVQNLPIQPGAIALMLLMAATRSSHIGTPFQLPDASLAVFFLAGLWFGGNRFFAVLLAEAALIDFVVIQFFGVSSFCVSPAYAFLIPTYAAVWFGGKMCAQFKESNPSVLLKQFAILLAATTLAFLISEFSFYLLSGRHDALDWSEKLSKMANFYPAYIKSTLIYATAIFGVVALLKSLPVFSEDHKGA</sequence>
<feature type="transmembrane region" description="Helical" evidence="1">
    <location>
        <begin position="77"/>
        <end position="101"/>
    </location>
</feature>
<dbReference type="STRING" id="675511.GCA_000341735_01951"/>